<dbReference type="AlphaFoldDB" id="A0A2P2K803"/>
<feature type="signal peptide" evidence="1">
    <location>
        <begin position="1"/>
        <end position="22"/>
    </location>
</feature>
<name>A0A2P2K803_RHIMU</name>
<proteinExistence type="predicted"/>
<keyword evidence="1" id="KW-0732">Signal</keyword>
<dbReference type="EMBL" id="GGEC01021327">
    <property type="protein sequence ID" value="MBX01811.1"/>
    <property type="molecule type" value="Transcribed_RNA"/>
</dbReference>
<organism evidence="2">
    <name type="scientific">Rhizophora mucronata</name>
    <name type="common">Asiatic mangrove</name>
    <dbReference type="NCBI Taxonomy" id="61149"/>
    <lineage>
        <taxon>Eukaryota</taxon>
        <taxon>Viridiplantae</taxon>
        <taxon>Streptophyta</taxon>
        <taxon>Embryophyta</taxon>
        <taxon>Tracheophyta</taxon>
        <taxon>Spermatophyta</taxon>
        <taxon>Magnoliopsida</taxon>
        <taxon>eudicotyledons</taxon>
        <taxon>Gunneridae</taxon>
        <taxon>Pentapetalae</taxon>
        <taxon>rosids</taxon>
        <taxon>fabids</taxon>
        <taxon>Malpighiales</taxon>
        <taxon>Rhizophoraceae</taxon>
        <taxon>Rhizophora</taxon>
    </lineage>
</organism>
<reference evidence="2" key="1">
    <citation type="submission" date="2018-02" db="EMBL/GenBank/DDBJ databases">
        <title>Rhizophora mucronata_Transcriptome.</title>
        <authorList>
            <person name="Meera S.P."/>
            <person name="Sreeshan A."/>
            <person name="Augustine A."/>
        </authorList>
    </citation>
    <scope>NUCLEOTIDE SEQUENCE</scope>
    <source>
        <tissue evidence="2">Leaf</tissue>
    </source>
</reference>
<accession>A0A2P2K803</accession>
<sequence length="44" mass="5632">MSSKMILYLFTFWLLFPPQMRNYNLFFLFHFSDFEEYFLYCIQV</sequence>
<protein>
    <submittedName>
        <fullName evidence="2">Uncharacterized protein</fullName>
    </submittedName>
</protein>
<feature type="chain" id="PRO_5015125262" evidence="1">
    <location>
        <begin position="23"/>
        <end position="44"/>
    </location>
</feature>
<evidence type="ECO:0000256" key="1">
    <source>
        <dbReference type="SAM" id="SignalP"/>
    </source>
</evidence>
<evidence type="ECO:0000313" key="2">
    <source>
        <dbReference type="EMBL" id="MBX01811.1"/>
    </source>
</evidence>